<dbReference type="InterPro" id="IPR018076">
    <property type="entry name" value="T2SS_GspF_dom"/>
</dbReference>
<keyword evidence="2" id="KW-1003">Cell membrane</keyword>
<evidence type="ECO:0000256" key="5">
    <source>
        <dbReference type="ARBA" id="ARBA00023136"/>
    </source>
</evidence>
<evidence type="ECO:0000313" key="9">
    <source>
        <dbReference type="Proteomes" id="UP001139485"/>
    </source>
</evidence>
<dbReference type="Pfam" id="PF00482">
    <property type="entry name" value="T2SSF"/>
    <property type="match status" value="1"/>
</dbReference>
<accession>A0A9X2D9K2</accession>
<reference evidence="8" key="1">
    <citation type="submission" date="2022-05" db="EMBL/GenBank/DDBJ databases">
        <authorList>
            <person name="Tuo L."/>
        </authorList>
    </citation>
    <scope>NUCLEOTIDE SEQUENCE</scope>
    <source>
        <strain evidence="8">BSK12Z-4</strain>
    </source>
</reference>
<dbReference type="RefSeq" id="WP_250828032.1">
    <property type="nucleotide sequence ID" value="NZ_JAMOIL010000021.1"/>
</dbReference>
<keyword evidence="5 6" id="KW-0472">Membrane</keyword>
<feature type="transmembrane region" description="Helical" evidence="6">
    <location>
        <begin position="14"/>
        <end position="35"/>
    </location>
</feature>
<dbReference type="Proteomes" id="UP001139485">
    <property type="component" value="Unassembled WGS sequence"/>
</dbReference>
<keyword evidence="4 6" id="KW-1133">Transmembrane helix</keyword>
<feature type="transmembrane region" description="Helical" evidence="6">
    <location>
        <begin position="307"/>
        <end position="325"/>
    </location>
</feature>
<keyword evidence="3 6" id="KW-0812">Transmembrane</keyword>
<protein>
    <submittedName>
        <fullName evidence="8">Type II secretion system F family protein</fullName>
    </submittedName>
</protein>
<evidence type="ECO:0000313" key="8">
    <source>
        <dbReference type="EMBL" id="MCM0621665.1"/>
    </source>
</evidence>
<dbReference type="EMBL" id="JAMOIL010000021">
    <property type="protein sequence ID" value="MCM0621665.1"/>
    <property type="molecule type" value="Genomic_DNA"/>
</dbReference>
<evidence type="ECO:0000259" key="7">
    <source>
        <dbReference type="Pfam" id="PF00482"/>
    </source>
</evidence>
<evidence type="ECO:0000256" key="4">
    <source>
        <dbReference type="ARBA" id="ARBA00022989"/>
    </source>
</evidence>
<sequence length="333" mass="35438">MDPASLTAVSLPGWAAYVGVAALALGLGALLVGLVPRHRTRSAEDVVRDYVRSGTGRPVGPDADQRQVRERATDAAAELLSRQRTLEARIALRLEASGSGLKPAEWLVAHVAVVVLAGLAGLLLGAGDPVVLLLAVALGLVVPWLVLRVRSNRRRTRFGAALPETLQMLAGAIAAGQSLMQAVDTVAAEGIDPVAGEFRRALVETRLGVALEDALEGVAVRFASEDLAWVVMAIRIQRQVGGNLAELLERVAGTMREREYLRRQVSALSAEGRLSAVVLGALPVLFALYLLVAQRDYVMVLFTDPRGLVLVGFGAALLVLGIFWMSRLVKVEV</sequence>
<organism evidence="8 9">
    <name type="scientific">Nocardioides bruguierae</name>
    <dbReference type="NCBI Taxonomy" id="2945102"/>
    <lineage>
        <taxon>Bacteria</taxon>
        <taxon>Bacillati</taxon>
        <taxon>Actinomycetota</taxon>
        <taxon>Actinomycetes</taxon>
        <taxon>Propionibacteriales</taxon>
        <taxon>Nocardioidaceae</taxon>
        <taxon>Nocardioides</taxon>
    </lineage>
</organism>
<feature type="transmembrane region" description="Helical" evidence="6">
    <location>
        <begin position="272"/>
        <end position="292"/>
    </location>
</feature>
<dbReference type="AlphaFoldDB" id="A0A9X2D9K2"/>
<feature type="transmembrane region" description="Helical" evidence="6">
    <location>
        <begin position="106"/>
        <end position="124"/>
    </location>
</feature>
<dbReference type="PANTHER" id="PTHR35007">
    <property type="entry name" value="INTEGRAL MEMBRANE PROTEIN-RELATED"/>
    <property type="match status" value="1"/>
</dbReference>
<evidence type="ECO:0000256" key="1">
    <source>
        <dbReference type="ARBA" id="ARBA00004651"/>
    </source>
</evidence>
<feature type="domain" description="Type II secretion system protein GspF" evidence="7">
    <location>
        <begin position="166"/>
        <end position="291"/>
    </location>
</feature>
<comment type="subcellular location">
    <subcellularLocation>
        <location evidence="1">Cell membrane</location>
        <topology evidence="1">Multi-pass membrane protein</topology>
    </subcellularLocation>
</comment>
<dbReference type="GO" id="GO:0005886">
    <property type="term" value="C:plasma membrane"/>
    <property type="evidence" value="ECO:0007669"/>
    <property type="project" value="UniProtKB-SubCell"/>
</dbReference>
<comment type="caution">
    <text evidence="8">The sequence shown here is derived from an EMBL/GenBank/DDBJ whole genome shotgun (WGS) entry which is preliminary data.</text>
</comment>
<dbReference type="InterPro" id="IPR042094">
    <property type="entry name" value="T2SS_GspF_sf"/>
</dbReference>
<dbReference type="Gene3D" id="1.20.81.30">
    <property type="entry name" value="Type II secretion system (T2SS), domain F"/>
    <property type="match status" value="1"/>
</dbReference>
<proteinExistence type="predicted"/>
<feature type="transmembrane region" description="Helical" evidence="6">
    <location>
        <begin position="130"/>
        <end position="147"/>
    </location>
</feature>
<dbReference type="PANTHER" id="PTHR35007:SF1">
    <property type="entry name" value="PILUS ASSEMBLY PROTEIN"/>
    <property type="match status" value="1"/>
</dbReference>
<evidence type="ECO:0000256" key="3">
    <source>
        <dbReference type="ARBA" id="ARBA00022692"/>
    </source>
</evidence>
<gene>
    <name evidence="8" type="ORF">M8330_15330</name>
</gene>
<evidence type="ECO:0000256" key="6">
    <source>
        <dbReference type="SAM" id="Phobius"/>
    </source>
</evidence>
<name>A0A9X2D9K2_9ACTN</name>
<evidence type="ECO:0000256" key="2">
    <source>
        <dbReference type="ARBA" id="ARBA00022475"/>
    </source>
</evidence>
<keyword evidence="9" id="KW-1185">Reference proteome</keyword>